<dbReference type="EMBL" id="NIAY01000049">
    <property type="protein sequence ID" value="PAB34322.1"/>
    <property type="molecule type" value="Genomic_DNA"/>
</dbReference>
<comment type="caution">
    <text evidence="1">The sequence shown here is derived from an EMBL/GenBank/DDBJ whole genome shotgun (WGS) entry which is preliminary data.</text>
</comment>
<name>A0AB73QH26_PSESS</name>
<evidence type="ECO:0000313" key="2">
    <source>
        <dbReference type="Proteomes" id="UP000216306"/>
    </source>
</evidence>
<gene>
    <name evidence="1" type="ORF">CC205_11440</name>
</gene>
<proteinExistence type="predicted"/>
<organism evidence="1 2">
    <name type="scientific">Pseudomonas savastanoi pv. nerii</name>
    <dbReference type="NCBI Taxonomy" id="360921"/>
    <lineage>
        <taxon>Bacteria</taxon>
        <taxon>Pseudomonadati</taxon>
        <taxon>Pseudomonadota</taxon>
        <taxon>Gammaproteobacteria</taxon>
        <taxon>Pseudomonadales</taxon>
        <taxon>Pseudomonadaceae</taxon>
        <taxon>Pseudomonas</taxon>
    </lineage>
</organism>
<sequence length="85" mass="9160">MASPAPRAGVVVFGDVKNLVIQPRCIHFPVSNLNLDAGVQCRAFFCESLLLNTSDHPSGVLQFCCVTSAAVPFRSQNKNNQVAIE</sequence>
<dbReference type="Proteomes" id="UP000216306">
    <property type="component" value="Unassembled WGS sequence"/>
</dbReference>
<accession>A0AB73QH26</accession>
<evidence type="ECO:0000313" key="1">
    <source>
        <dbReference type="EMBL" id="PAB34322.1"/>
    </source>
</evidence>
<protein>
    <submittedName>
        <fullName evidence="1">Uncharacterized protein</fullName>
    </submittedName>
</protein>
<reference evidence="1 2" key="1">
    <citation type="submission" date="2017-05" db="EMBL/GenBank/DDBJ databases">
        <title>Comparative genomic of Pseudomonas savastanoi pathovars.</title>
        <authorList>
            <person name="Pintado A."/>
            <person name="Moreno-Perez A."/>
            <person name="Caballo-Ponce E."/>
            <person name="Murillo J."/>
            <person name="Bardaji L."/>
            <person name="Cerboneschi M."/>
            <person name="Rodriguez-Palenzuela P."/>
            <person name="Ramos C."/>
            <person name="Tegli S."/>
        </authorList>
    </citation>
    <scope>NUCLEOTIDE SEQUENCE [LARGE SCALE GENOMIC DNA]</scope>
    <source>
        <strain evidence="1 2">ESC 23</strain>
    </source>
</reference>
<dbReference type="AlphaFoldDB" id="A0AB73QH26"/>